<name>A0A822YMU8_NELNU</name>
<dbReference type="EMBL" id="DUZY01000003">
    <property type="protein sequence ID" value="DAD33807.1"/>
    <property type="molecule type" value="Genomic_DNA"/>
</dbReference>
<gene>
    <name evidence="2" type="ORF">HUJ06_012658</name>
</gene>
<evidence type="ECO:0000313" key="2">
    <source>
        <dbReference type="EMBL" id="DAD33807.1"/>
    </source>
</evidence>
<keyword evidence="1" id="KW-0812">Transmembrane</keyword>
<dbReference type="Proteomes" id="UP000607653">
    <property type="component" value="Unassembled WGS sequence"/>
</dbReference>
<keyword evidence="1" id="KW-1133">Transmembrane helix</keyword>
<evidence type="ECO:0000256" key="1">
    <source>
        <dbReference type="SAM" id="Phobius"/>
    </source>
</evidence>
<sequence>MFFPFFLVEILFALFFFGDNVFCLYFLVCFLVANLGFLCYSNLQFLCSDFALCDFIGRVMVSYFSLLLDSVLT</sequence>
<accession>A0A822YMU8</accession>
<evidence type="ECO:0000313" key="3">
    <source>
        <dbReference type="Proteomes" id="UP000607653"/>
    </source>
</evidence>
<proteinExistence type="predicted"/>
<dbReference type="AlphaFoldDB" id="A0A822YMU8"/>
<keyword evidence="1" id="KW-0472">Membrane</keyword>
<organism evidence="2 3">
    <name type="scientific">Nelumbo nucifera</name>
    <name type="common">Sacred lotus</name>
    <dbReference type="NCBI Taxonomy" id="4432"/>
    <lineage>
        <taxon>Eukaryota</taxon>
        <taxon>Viridiplantae</taxon>
        <taxon>Streptophyta</taxon>
        <taxon>Embryophyta</taxon>
        <taxon>Tracheophyta</taxon>
        <taxon>Spermatophyta</taxon>
        <taxon>Magnoliopsida</taxon>
        <taxon>Proteales</taxon>
        <taxon>Nelumbonaceae</taxon>
        <taxon>Nelumbo</taxon>
    </lineage>
</organism>
<feature type="transmembrane region" description="Helical" evidence="1">
    <location>
        <begin position="6"/>
        <end position="33"/>
    </location>
</feature>
<reference evidence="2 3" key="1">
    <citation type="journal article" date="2020" name="Mol. Biol. Evol.">
        <title>Distinct Expression and Methylation Patterns for Genes with Different Fates following a Single Whole-Genome Duplication in Flowering Plants.</title>
        <authorList>
            <person name="Shi T."/>
            <person name="Rahmani R.S."/>
            <person name="Gugger P.F."/>
            <person name="Wang M."/>
            <person name="Li H."/>
            <person name="Zhang Y."/>
            <person name="Li Z."/>
            <person name="Wang Q."/>
            <person name="Van de Peer Y."/>
            <person name="Marchal K."/>
            <person name="Chen J."/>
        </authorList>
    </citation>
    <scope>NUCLEOTIDE SEQUENCE [LARGE SCALE GENOMIC DNA]</scope>
    <source>
        <tissue evidence="2">Leaf</tissue>
    </source>
</reference>
<keyword evidence="3" id="KW-1185">Reference proteome</keyword>
<protein>
    <submittedName>
        <fullName evidence="2">Uncharacterized protein</fullName>
    </submittedName>
</protein>
<comment type="caution">
    <text evidence="2">The sequence shown here is derived from an EMBL/GenBank/DDBJ whole genome shotgun (WGS) entry which is preliminary data.</text>
</comment>